<reference evidence="4" key="1">
    <citation type="submission" date="2017-09" db="EMBL/GenBank/DDBJ databases">
        <authorList>
            <person name="Varghese N."/>
            <person name="Submissions S."/>
        </authorList>
    </citation>
    <scope>NUCLEOTIDE SEQUENCE [LARGE SCALE GENOMIC DNA]</scope>
    <source>
        <strain evidence="4">DSM 25885</strain>
    </source>
</reference>
<dbReference type="RefSeq" id="WP_243396948.1">
    <property type="nucleotide sequence ID" value="NZ_OBEH01000003.1"/>
</dbReference>
<proteinExistence type="inferred from homology"/>
<dbReference type="GO" id="GO:0016740">
    <property type="term" value="F:transferase activity"/>
    <property type="evidence" value="ECO:0007669"/>
    <property type="project" value="UniProtKB-KW"/>
</dbReference>
<dbReference type="InterPro" id="IPR029044">
    <property type="entry name" value="Nucleotide-diphossugar_trans"/>
</dbReference>
<dbReference type="PANTHER" id="PTHR43630">
    <property type="entry name" value="POLY-BETA-1,6-N-ACETYL-D-GLUCOSAMINE SYNTHASE"/>
    <property type="match status" value="1"/>
</dbReference>
<evidence type="ECO:0000313" key="4">
    <source>
        <dbReference type="Proteomes" id="UP000219048"/>
    </source>
</evidence>
<dbReference type="Gene3D" id="3.90.550.10">
    <property type="entry name" value="Spore Coat Polysaccharide Biosynthesis Protein SpsA, Chain A"/>
    <property type="match status" value="1"/>
</dbReference>
<evidence type="ECO:0000256" key="1">
    <source>
        <dbReference type="ARBA" id="ARBA00038494"/>
    </source>
</evidence>
<comment type="similarity">
    <text evidence="1">Belongs to the glycosyltransferase 2 family. WaaE/KdtX subfamily.</text>
</comment>
<accession>A0A285MSX6</accession>
<keyword evidence="4" id="KW-1185">Reference proteome</keyword>
<feature type="domain" description="Glycosyltransferase 2-like" evidence="2">
    <location>
        <begin position="8"/>
        <end position="105"/>
    </location>
</feature>
<keyword evidence="3" id="KW-0808">Transferase</keyword>
<dbReference type="InterPro" id="IPR001173">
    <property type="entry name" value="Glyco_trans_2-like"/>
</dbReference>
<dbReference type="SUPFAM" id="SSF53448">
    <property type="entry name" value="Nucleotide-diphospho-sugar transferases"/>
    <property type="match status" value="1"/>
</dbReference>
<evidence type="ECO:0000313" key="3">
    <source>
        <dbReference type="EMBL" id="SNZ00285.1"/>
    </source>
</evidence>
<dbReference type="Pfam" id="PF00535">
    <property type="entry name" value="Glycos_transf_2"/>
    <property type="match status" value="1"/>
</dbReference>
<organism evidence="3 4">
    <name type="scientific">Flagellimonas pacifica</name>
    <dbReference type="NCBI Taxonomy" id="1247520"/>
    <lineage>
        <taxon>Bacteria</taxon>
        <taxon>Pseudomonadati</taxon>
        <taxon>Bacteroidota</taxon>
        <taxon>Flavobacteriia</taxon>
        <taxon>Flavobacteriales</taxon>
        <taxon>Flavobacteriaceae</taxon>
        <taxon>Flagellimonas</taxon>
    </lineage>
</organism>
<evidence type="ECO:0000259" key="2">
    <source>
        <dbReference type="Pfam" id="PF00535"/>
    </source>
</evidence>
<dbReference type="EMBL" id="OBEH01000003">
    <property type="protein sequence ID" value="SNZ00285.1"/>
    <property type="molecule type" value="Genomic_DNA"/>
</dbReference>
<protein>
    <submittedName>
        <fullName evidence="3">Glycosyltransferase involved in cell wall bisynthesis</fullName>
    </submittedName>
</protein>
<sequence length="254" mass="30558">MQKLTGLLITYNEEDNIKRCLDSLAFADEIIVVDSFSTDATTEIIKEYYPQVKLFQRPFKNFTDQKSYALAQSSNDWVFFIDADEEITPSLQEELKNVLASKEIKTNGFWIYRQFFFMEEKLRFSGWQTDKNLRFFRKSKSKFTAWRIVHETVEVDGHVGRLEKKLNHFAYDDYKDYKNRMIKYGRMRAQQEWPKEKKSYPFGQILRPIWKFFNHYILRFGILDGKKGIVICYLNALGVHARYRELNRLHKKQY</sequence>
<name>A0A285MSX6_9FLAO</name>
<gene>
    <name evidence="3" type="ORF">SAMN06265377_2105</name>
</gene>
<dbReference type="Proteomes" id="UP000219048">
    <property type="component" value="Unassembled WGS sequence"/>
</dbReference>
<dbReference type="PANTHER" id="PTHR43630:SF2">
    <property type="entry name" value="GLYCOSYLTRANSFERASE"/>
    <property type="match status" value="1"/>
</dbReference>
<dbReference type="CDD" id="cd02511">
    <property type="entry name" value="Beta4Glucosyltransferase"/>
    <property type="match status" value="1"/>
</dbReference>
<dbReference type="AlphaFoldDB" id="A0A285MSX6"/>